<sequence>MSTEGRATWEKKSALQRQSRGATFQTILRVGKRKSLTFANEKIQTYLYAKSVTFRPN</sequence>
<evidence type="ECO:0000313" key="1">
    <source>
        <dbReference type="EMBL" id="JAH72559.1"/>
    </source>
</evidence>
<reference evidence="1" key="1">
    <citation type="submission" date="2014-11" db="EMBL/GenBank/DDBJ databases">
        <authorList>
            <person name="Amaro Gonzalez C."/>
        </authorList>
    </citation>
    <scope>NUCLEOTIDE SEQUENCE</scope>
</reference>
<organism evidence="1">
    <name type="scientific">Anguilla anguilla</name>
    <name type="common">European freshwater eel</name>
    <name type="synonym">Muraena anguilla</name>
    <dbReference type="NCBI Taxonomy" id="7936"/>
    <lineage>
        <taxon>Eukaryota</taxon>
        <taxon>Metazoa</taxon>
        <taxon>Chordata</taxon>
        <taxon>Craniata</taxon>
        <taxon>Vertebrata</taxon>
        <taxon>Euteleostomi</taxon>
        <taxon>Actinopterygii</taxon>
        <taxon>Neopterygii</taxon>
        <taxon>Teleostei</taxon>
        <taxon>Anguilliformes</taxon>
        <taxon>Anguillidae</taxon>
        <taxon>Anguilla</taxon>
    </lineage>
</organism>
<accession>A0A0E9V347</accession>
<dbReference type="AlphaFoldDB" id="A0A0E9V347"/>
<name>A0A0E9V347_ANGAN</name>
<protein>
    <submittedName>
        <fullName evidence="1">Uncharacterized protein</fullName>
    </submittedName>
</protein>
<reference evidence="1" key="2">
    <citation type="journal article" date="2015" name="Fish Shellfish Immunol.">
        <title>Early steps in the European eel (Anguilla anguilla)-Vibrio vulnificus interaction in the gills: Role of the RtxA13 toxin.</title>
        <authorList>
            <person name="Callol A."/>
            <person name="Pajuelo D."/>
            <person name="Ebbesson L."/>
            <person name="Teles M."/>
            <person name="MacKenzie S."/>
            <person name="Amaro C."/>
        </authorList>
    </citation>
    <scope>NUCLEOTIDE SEQUENCE</scope>
</reference>
<proteinExistence type="predicted"/>
<dbReference type="EMBL" id="GBXM01036018">
    <property type="protein sequence ID" value="JAH72559.1"/>
    <property type="molecule type" value="Transcribed_RNA"/>
</dbReference>